<name>A0A8S3ZKQ5_9EUPU</name>
<evidence type="ECO:0000313" key="2">
    <source>
        <dbReference type="Proteomes" id="UP000678393"/>
    </source>
</evidence>
<accession>A0A8S3ZKQ5</accession>
<comment type="caution">
    <text evidence="1">The sequence shown here is derived from an EMBL/GenBank/DDBJ whole genome shotgun (WGS) entry which is preliminary data.</text>
</comment>
<gene>
    <name evidence="1" type="ORF">CUNI_LOCUS15517</name>
</gene>
<proteinExistence type="predicted"/>
<feature type="non-terminal residue" evidence="1">
    <location>
        <position position="1"/>
    </location>
</feature>
<feature type="non-terminal residue" evidence="1">
    <location>
        <position position="166"/>
    </location>
</feature>
<dbReference type="OrthoDB" id="6069114at2759"/>
<organism evidence="1 2">
    <name type="scientific">Candidula unifasciata</name>
    <dbReference type="NCBI Taxonomy" id="100452"/>
    <lineage>
        <taxon>Eukaryota</taxon>
        <taxon>Metazoa</taxon>
        <taxon>Spiralia</taxon>
        <taxon>Lophotrochozoa</taxon>
        <taxon>Mollusca</taxon>
        <taxon>Gastropoda</taxon>
        <taxon>Heterobranchia</taxon>
        <taxon>Euthyneura</taxon>
        <taxon>Panpulmonata</taxon>
        <taxon>Eupulmonata</taxon>
        <taxon>Stylommatophora</taxon>
        <taxon>Helicina</taxon>
        <taxon>Helicoidea</taxon>
        <taxon>Geomitridae</taxon>
        <taxon>Candidula</taxon>
    </lineage>
</organism>
<reference evidence="1" key="1">
    <citation type="submission" date="2021-04" db="EMBL/GenBank/DDBJ databases">
        <authorList>
            <consortium name="Molecular Ecology Group"/>
        </authorList>
    </citation>
    <scope>NUCLEOTIDE SEQUENCE</scope>
</reference>
<keyword evidence="2" id="KW-1185">Reference proteome</keyword>
<dbReference type="Proteomes" id="UP000678393">
    <property type="component" value="Unassembled WGS sequence"/>
</dbReference>
<dbReference type="AlphaFoldDB" id="A0A8S3ZKQ5"/>
<protein>
    <submittedName>
        <fullName evidence="1">Uncharacterized protein</fullName>
    </submittedName>
</protein>
<evidence type="ECO:0000313" key="1">
    <source>
        <dbReference type="EMBL" id="CAG5129959.1"/>
    </source>
</evidence>
<dbReference type="Gene3D" id="2.10.50.10">
    <property type="entry name" value="Tumor Necrosis Factor Receptor, subunit A, domain 2"/>
    <property type="match status" value="1"/>
</dbReference>
<dbReference type="EMBL" id="CAJHNH020003779">
    <property type="protein sequence ID" value="CAG5129959.1"/>
    <property type="molecule type" value="Genomic_DNA"/>
</dbReference>
<sequence>FQVAPCERNGTQDTCEMCDASQNQSLRTSSFTMERCRDWPLDKNCKNVNNPDGPRDFTDEQTKRCMCNIELGKQFDYPESVVGVAHMESYCQRRNDLCEPGFEPKVDGGCAPCKNNNFKSTRSFNLCEPKTNCTLLGLEYTFISNATADNICSEPEPIATTKSSHP</sequence>